<protein>
    <submittedName>
        <fullName evidence="2">Uncharacterized protein</fullName>
    </submittedName>
</protein>
<evidence type="ECO:0000313" key="3">
    <source>
        <dbReference type="Proteomes" id="UP000283269"/>
    </source>
</evidence>
<dbReference type="Proteomes" id="UP000283269">
    <property type="component" value="Unassembled WGS sequence"/>
</dbReference>
<keyword evidence="3" id="KW-1185">Reference proteome</keyword>
<comment type="caution">
    <text evidence="2">The sequence shown here is derived from an EMBL/GenBank/DDBJ whole genome shotgun (WGS) entry which is preliminary data.</text>
</comment>
<dbReference type="AlphaFoldDB" id="A0A409XRT1"/>
<dbReference type="InParanoid" id="A0A409XRT1"/>
<gene>
    <name evidence="2" type="ORF">CVT25_004908</name>
</gene>
<sequence length="84" mass="8744">MHLYDAKAFPAPTMPAATATSVLATSTAVSSLTSVLSTLLFAHTSFAVLFSMPATSFIVTNMPTPMVPSAPINNVSVPISPNYK</sequence>
<keyword evidence="1" id="KW-1133">Transmembrane helix</keyword>
<proteinExistence type="predicted"/>
<accession>A0A409XRT1</accession>
<dbReference type="EMBL" id="NHYD01000722">
    <property type="protein sequence ID" value="PPQ93515.1"/>
    <property type="molecule type" value="Genomic_DNA"/>
</dbReference>
<name>A0A409XRT1_PSICY</name>
<keyword evidence="1" id="KW-0472">Membrane</keyword>
<feature type="transmembrane region" description="Helical" evidence="1">
    <location>
        <begin position="40"/>
        <end position="59"/>
    </location>
</feature>
<evidence type="ECO:0000256" key="1">
    <source>
        <dbReference type="SAM" id="Phobius"/>
    </source>
</evidence>
<reference evidence="2 3" key="1">
    <citation type="journal article" date="2018" name="Evol. Lett.">
        <title>Horizontal gene cluster transfer increased hallucinogenic mushroom diversity.</title>
        <authorList>
            <person name="Reynolds H.T."/>
            <person name="Vijayakumar V."/>
            <person name="Gluck-Thaler E."/>
            <person name="Korotkin H.B."/>
            <person name="Matheny P.B."/>
            <person name="Slot J.C."/>
        </authorList>
    </citation>
    <scope>NUCLEOTIDE SEQUENCE [LARGE SCALE GENOMIC DNA]</scope>
    <source>
        <strain evidence="2 3">2631</strain>
    </source>
</reference>
<evidence type="ECO:0000313" key="2">
    <source>
        <dbReference type="EMBL" id="PPQ93515.1"/>
    </source>
</evidence>
<keyword evidence="1" id="KW-0812">Transmembrane</keyword>
<organism evidence="2 3">
    <name type="scientific">Psilocybe cyanescens</name>
    <dbReference type="NCBI Taxonomy" id="93625"/>
    <lineage>
        <taxon>Eukaryota</taxon>
        <taxon>Fungi</taxon>
        <taxon>Dikarya</taxon>
        <taxon>Basidiomycota</taxon>
        <taxon>Agaricomycotina</taxon>
        <taxon>Agaricomycetes</taxon>
        <taxon>Agaricomycetidae</taxon>
        <taxon>Agaricales</taxon>
        <taxon>Agaricineae</taxon>
        <taxon>Strophariaceae</taxon>
        <taxon>Psilocybe</taxon>
    </lineage>
</organism>